<dbReference type="InterPro" id="IPR036249">
    <property type="entry name" value="Thioredoxin-like_sf"/>
</dbReference>
<sequence length="232" mass="25954">MTLVLHELCGSDPARVFSPFCWRIHMALLHKGLPFESRPWRFGDRAEIADAGADKVPVLRDGDRSLRESWDILLYLEDHYPGRPTLFGGEGGRALSRFVLDWCDTVLHPAVGGLIISDIPPLLRPADRDYFESSRTARFGRPLHEVTAGREERLPAFRKLLEPLRATLRRQFWLHGATPGAADYIVFGAFQWARCVSPLPLLEAEDPVHGWRGRLLDAFGGAARAVPAVDPG</sequence>
<evidence type="ECO:0000259" key="1">
    <source>
        <dbReference type="PROSITE" id="PS50404"/>
    </source>
</evidence>
<dbReference type="SUPFAM" id="SSF52833">
    <property type="entry name" value="Thioredoxin-like"/>
    <property type="match status" value="1"/>
</dbReference>
<reference evidence="2 3" key="1">
    <citation type="submission" date="2024-09" db="EMBL/GenBank/DDBJ databases">
        <authorList>
            <person name="Sun Q."/>
            <person name="Mori K."/>
        </authorList>
    </citation>
    <scope>NUCLEOTIDE SEQUENCE [LARGE SCALE GENOMIC DNA]</scope>
    <source>
        <strain evidence="2 3">TBRC 5777</strain>
    </source>
</reference>
<gene>
    <name evidence="2" type="ORF">ACFFGY_16985</name>
</gene>
<dbReference type="EMBL" id="JBHLUN010000012">
    <property type="protein sequence ID" value="MFC0409950.1"/>
    <property type="molecule type" value="Genomic_DNA"/>
</dbReference>
<dbReference type="InterPro" id="IPR054416">
    <property type="entry name" value="GST_UstS-like_C"/>
</dbReference>
<dbReference type="Pfam" id="PF13417">
    <property type="entry name" value="GST_N_3"/>
    <property type="match status" value="1"/>
</dbReference>
<dbReference type="Pfam" id="PF22041">
    <property type="entry name" value="GST_C_7"/>
    <property type="match status" value="1"/>
</dbReference>
<accession>A0ABV6JW48</accession>
<keyword evidence="3" id="KW-1185">Reference proteome</keyword>
<dbReference type="PROSITE" id="PS50404">
    <property type="entry name" value="GST_NTER"/>
    <property type="match status" value="1"/>
</dbReference>
<dbReference type="SUPFAM" id="SSF47616">
    <property type="entry name" value="GST C-terminal domain-like"/>
    <property type="match status" value="1"/>
</dbReference>
<proteinExistence type="predicted"/>
<protein>
    <submittedName>
        <fullName evidence="2">Glutathione S-transferase family protein</fullName>
    </submittedName>
</protein>
<organism evidence="2 3">
    <name type="scientific">Roseomonas elaeocarpi</name>
    <dbReference type="NCBI Taxonomy" id="907779"/>
    <lineage>
        <taxon>Bacteria</taxon>
        <taxon>Pseudomonadati</taxon>
        <taxon>Pseudomonadota</taxon>
        <taxon>Alphaproteobacteria</taxon>
        <taxon>Acetobacterales</taxon>
        <taxon>Roseomonadaceae</taxon>
        <taxon>Roseomonas</taxon>
    </lineage>
</organism>
<dbReference type="Gene3D" id="1.20.1050.10">
    <property type="match status" value="1"/>
</dbReference>
<dbReference type="Gene3D" id="3.40.30.10">
    <property type="entry name" value="Glutaredoxin"/>
    <property type="match status" value="1"/>
</dbReference>
<feature type="domain" description="GST N-terminal" evidence="1">
    <location>
        <begin position="8"/>
        <end position="84"/>
    </location>
</feature>
<dbReference type="RefSeq" id="WP_377045699.1">
    <property type="nucleotide sequence ID" value="NZ_JBHLUN010000012.1"/>
</dbReference>
<comment type="caution">
    <text evidence="2">The sequence shown here is derived from an EMBL/GenBank/DDBJ whole genome shotgun (WGS) entry which is preliminary data.</text>
</comment>
<evidence type="ECO:0000313" key="3">
    <source>
        <dbReference type="Proteomes" id="UP001589865"/>
    </source>
</evidence>
<evidence type="ECO:0000313" key="2">
    <source>
        <dbReference type="EMBL" id="MFC0409950.1"/>
    </source>
</evidence>
<dbReference type="InterPro" id="IPR004045">
    <property type="entry name" value="Glutathione_S-Trfase_N"/>
</dbReference>
<dbReference type="CDD" id="cd03202">
    <property type="entry name" value="GST_C_etherase_LigE"/>
    <property type="match status" value="1"/>
</dbReference>
<dbReference type="InterPro" id="IPR036282">
    <property type="entry name" value="Glutathione-S-Trfase_C_sf"/>
</dbReference>
<name>A0ABV6JW48_9PROT</name>
<dbReference type="Proteomes" id="UP001589865">
    <property type="component" value="Unassembled WGS sequence"/>
</dbReference>